<evidence type="ECO:0000256" key="2">
    <source>
        <dbReference type="SAM" id="SignalP"/>
    </source>
</evidence>
<sequence length="582" mass="67643">MRYFCLTVLIISFGTIQGLDYLKQDIQSMINNNYVDTSEELPPQGSMKRVQDIIKEDKRDRKFAQNKANLLKNVRNHNVGKKYDKDFYSPKLSESIDKKIGREHFLIDPVLNQLHRRRMTRLRSGDNDDSSSSSLGDTDWKQEWKEIWIQKKFEALNSSAQRGDVVNMAAARPWGIPCGDPNQHDAPFGTCMLPAECEPEYRIYRGDADCGRTMYICCGIIATKYDMYNALDMSFEGSDFATDSSELKNNGKPDKKNKKTSKEKERNKRKKERNKRKTKMLNTIKKIIKEIRKILNSAFNNRTNEIKTKTKQLKKFIESMKKQYKKERQSVIKIHDNDLIKLDERVQAKLDQVLGVNENFMSNATFRDIVVNGTVSKRNLELLMRSYPELVKILKEKHRGGPKHKRRSGIDLILGLDEEDRPSRPVKIKPKKLNYDIEPHEKHSDVMRHNLTKHHETLANTPNFRGRLIDSDSSSISSDVDRITGMEEFKDQWMQKKYEALNSTQLRGDVVNMAAARPWGVPCGDPNQHDTPWGSCTTPAECDPEYRIYRDLDFGVDEEDQPLENFQPKNFDYDVEYGVLYY</sequence>
<protein>
    <submittedName>
        <fullName evidence="3">Uncharacterized protein</fullName>
    </submittedName>
</protein>
<dbReference type="EMBL" id="JACKWZ010000095">
    <property type="protein sequence ID" value="KAF9416139.1"/>
    <property type="molecule type" value="Genomic_DNA"/>
</dbReference>
<feature type="compositionally biased region" description="Basic residues" evidence="1">
    <location>
        <begin position="267"/>
        <end position="278"/>
    </location>
</feature>
<name>A0A835GG44_SPOEX</name>
<feature type="compositionally biased region" description="Basic and acidic residues" evidence="1">
    <location>
        <begin position="245"/>
        <end position="266"/>
    </location>
</feature>
<feature type="signal peptide" evidence="2">
    <location>
        <begin position="1"/>
        <end position="18"/>
    </location>
</feature>
<evidence type="ECO:0000313" key="3">
    <source>
        <dbReference type="EMBL" id="KAF9416139.1"/>
    </source>
</evidence>
<organism evidence="3 4">
    <name type="scientific">Spodoptera exigua</name>
    <name type="common">Beet armyworm</name>
    <name type="synonym">Noctua fulgens</name>
    <dbReference type="NCBI Taxonomy" id="7107"/>
    <lineage>
        <taxon>Eukaryota</taxon>
        <taxon>Metazoa</taxon>
        <taxon>Ecdysozoa</taxon>
        <taxon>Arthropoda</taxon>
        <taxon>Hexapoda</taxon>
        <taxon>Insecta</taxon>
        <taxon>Pterygota</taxon>
        <taxon>Neoptera</taxon>
        <taxon>Endopterygota</taxon>
        <taxon>Lepidoptera</taxon>
        <taxon>Glossata</taxon>
        <taxon>Ditrysia</taxon>
        <taxon>Noctuoidea</taxon>
        <taxon>Noctuidae</taxon>
        <taxon>Amphipyrinae</taxon>
        <taxon>Spodoptera</taxon>
    </lineage>
</organism>
<feature type="chain" id="PRO_5032582264" evidence="2">
    <location>
        <begin position="19"/>
        <end position="582"/>
    </location>
</feature>
<feature type="region of interest" description="Disordered" evidence="1">
    <location>
        <begin position="242"/>
        <end position="278"/>
    </location>
</feature>
<reference evidence="3" key="1">
    <citation type="submission" date="2020-08" db="EMBL/GenBank/DDBJ databases">
        <title>Spodoptera exigua strain:BAW_Kor-Di-RS1 Genome sequencing and assembly.</title>
        <authorList>
            <person name="Kim J."/>
            <person name="Nam H.Y."/>
            <person name="Kwon M."/>
            <person name="Choi J.H."/>
            <person name="Cho S.R."/>
            <person name="Kim G.-H."/>
        </authorList>
    </citation>
    <scope>NUCLEOTIDE SEQUENCE</scope>
    <source>
        <strain evidence="3">BAW_Kor-Di-RS1</strain>
        <tissue evidence="3">Whole-body</tissue>
    </source>
</reference>
<keyword evidence="2" id="KW-0732">Signal</keyword>
<accession>A0A835GG44</accession>
<evidence type="ECO:0000256" key="1">
    <source>
        <dbReference type="SAM" id="MobiDB-lite"/>
    </source>
</evidence>
<dbReference type="Proteomes" id="UP000648187">
    <property type="component" value="Unassembled WGS sequence"/>
</dbReference>
<evidence type="ECO:0000313" key="4">
    <source>
        <dbReference type="Proteomes" id="UP000648187"/>
    </source>
</evidence>
<gene>
    <name evidence="3" type="ORF">HW555_006391</name>
</gene>
<proteinExistence type="predicted"/>
<keyword evidence="4" id="KW-1185">Reference proteome</keyword>
<comment type="caution">
    <text evidence="3">The sequence shown here is derived from an EMBL/GenBank/DDBJ whole genome shotgun (WGS) entry which is preliminary data.</text>
</comment>
<dbReference type="AlphaFoldDB" id="A0A835GG44"/>